<reference evidence="1 2" key="1">
    <citation type="submission" date="2019-04" db="EMBL/GenBank/DDBJ databases">
        <title>Friends and foes A comparative genomics study of 23 Aspergillus species from section Flavi.</title>
        <authorList>
            <consortium name="DOE Joint Genome Institute"/>
            <person name="Kjaerbolling I."/>
            <person name="Vesth T."/>
            <person name="Frisvad J.C."/>
            <person name="Nybo J.L."/>
            <person name="Theobald S."/>
            <person name="Kildgaard S."/>
            <person name="Isbrandt T."/>
            <person name="Kuo A."/>
            <person name="Sato A."/>
            <person name="Lyhne E.K."/>
            <person name="Kogle M.E."/>
            <person name="Wiebenga A."/>
            <person name="Kun R.S."/>
            <person name="Lubbers R.J."/>
            <person name="Makela M.R."/>
            <person name="Barry K."/>
            <person name="Chovatia M."/>
            <person name="Clum A."/>
            <person name="Daum C."/>
            <person name="Haridas S."/>
            <person name="He G."/>
            <person name="LaButti K."/>
            <person name="Lipzen A."/>
            <person name="Mondo S."/>
            <person name="Riley R."/>
            <person name="Salamov A."/>
            <person name="Simmons B.A."/>
            <person name="Magnuson J.K."/>
            <person name="Henrissat B."/>
            <person name="Mortensen U.H."/>
            <person name="Larsen T.O."/>
            <person name="Devries R.P."/>
            <person name="Grigoriev I.V."/>
            <person name="Machida M."/>
            <person name="Baker S.E."/>
            <person name="Andersen M.R."/>
        </authorList>
    </citation>
    <scope>NUCLEOTIDE SEQUENCE [LARGE SCALE GENOMIC DNA]</scope>
    <source>
        <strain evidence="1 2">IBT 18842</strain>
    </source>
</reference>
<evidence type="ECO:0008006" key="3">
    <source>
        <dbReference type="Google" id="ProtNLM"/>
    </source>
</evidence>
<dbReference type="AlphaFoldDB" id="A0A5N6U622"/>
<dbReference type="InterPro" id="IPR019587">
    <property type="entry name" value="Polyketide_cyclase/dehydratase"/>
</dbReference>
<gene>
    <name evidence="1" type="ORF">BDV25DRAFT_148503</name>
</gene>
<organism evidence="1 2">
    <name type="scientific">Aspergillus avenaceus</name>
    <dbReference type="NCBI Taxonomy" id="36643"/>
    <lineage>
        <taxon>Eukaryota</taxon>
        <taxon>Fungi</taxon>
        <taxon>Dikarya</taxon>
        <taxon>Ascomycota</taxon>
        <taxon>Pezizomycotina</taxon>
        <taxon>Eurotiomycetes</taxon>
        <taxon>Eurotiomycetidae</taxon>
        <taxon>Eurotiales</taxon>
        <taxon>Aspergillaceae</taxon>
        <taxon>Aspergillus</taxon>
        <taxon>Aspergillus subgen. Circumdati</taxon>
    </lineage>
</organism>
<name>A0A5N6U622_ASPAV</name>
<evidence type="ECO:0000313" key="2">
    <source>
        <dbReference type="Proteomes" id="UP000325780"/>
    </source>
</evidence>
<proteinExistence type="predicted"/>
<evidence type="ECO:0000313" key="1">
    <source>
        <dbReference type="EMBL" id="KAE8154024.1"/>
    </source>
</evidence>
<dbReference type="EMBL" id="ML742033">
    <property type="protein sequence ID" value="KAE8154024.1"/>
    <property type="molecule type" value="Genomic_DNA"/>
</dbReference>
<sequence length="196" mass="21759">MSQPHPTPNSTLETYSTPNIPASSAILRIQSATLINAPPSTVWSTLIDTSTWPTWNTFVPRVTIREQPDASTSPILQAGTKLTFHVRMDPSSTSEQDVPLIVTEFDPPSAGSRGRVVWASDFTAKGSIPAFLLMAERVHEFEEVEVPGENGAVETVTEVRTWERQVGYLVYAVRWMYGGKLQGFFENWVSELKGVF</sequence>
<dbReference type="CDD" id="cd07822">
    <property type="entry name" value="SRPBCC_4"/>
    <property type="match status" value="1"/>
</dbReference>
<dbReference type="InterPro" id="IPR023393">
    <property type="entry name" value="START-like_dom_sf"/>
</dbReference>
<dbReference type="Pfam" id="PF10604">
    <property type="entry name" value="Polyketide_cyc2"/>
    <property type="match status" value="1"/>
</dbReference>
<dbReference type="Proteomes" id="UP000325780">
    <property type="component" value="Unassembled WGS sequence"/>
</dbReference>
<keyword evidence="2" id="KW-1185">Reference proteome</keyword>
<protein>
    <recommendedName>
        <fullName evidence="3">Coenzyme Q-binding protein COQ10 START domain-containing protein</fullName>
    </recommendedName>
</protein>
<accession>A0A5N6U622</accession>
<dbReference type="Gene3D" id="3.30.530.20">
    <property type="match status" value="1"/>
</dbReference>
<dbReference type="SUPFAM" id="SSF55961">
    <property type="entry name" value="Bet v1-like"/>
    <property type="match status" value="1"/>
</dbReference>
<dbReference type="OrthoDB" id="509124at2759"/>